<dbReference type="PANTHER" id="PTHR11225">
    <property type="entry name" value="NUCLEAR PORE COMPLEX PROTEIN NUP93 NUCLEOPORIN NUP93 DEAD EYE PROTEIN"/>
    <property type="match status" value="1"/>
</dbReference>
<comment type="subcellular location">
    <subcellularLocation>
        <location evidence="1">Nucleus envelope</location>
    </subcellularLocation>
    <subcellularLocation>
        <location evidence="4">Nucleus</location>
        <location evidence="4">Nuclear pore complex</location>
    </subcellularLocation>
</comment>
<keyword evidence="4" id="KW-0813">Transport</keyword>
<reference evidence="6 7" key="1">
    <citation type="submission" date="2013-07" db="EMBL/GenBank/DDBJ databases">
        <title>The Genome Sequence of Cryptococcus heveanensis BCC8398.</title>
        <authorList>
            <consortium name="The Broad Institute Genome Sequencing Platform"/>
            <person name="Cuomo C."/>
            <person name="Litvintseva A."/>
            <person name="Chen Y."/>
            <person name="Heitman J."/>
            <person name="Sun S."/>
            <person name="Springer D."/>
            <person name="Dromer F."/>
            <person name="Young S.K."/>
            <person name="Zeng Q."/>
            <person name="Gargeya S."/>
            <person name="Fitzgerald M."/>
            <person name="Abouelleil A."/>
            <person name="Alvarado L."/>
            <person name="Berlin A.M."/>
            <person name="Chapman S.B."/>
            <person name="Dewar J."/>
            <person name="Goldberg J."/>
            <person name="Griggs A."/>
            <person name="Gujja S."/>
            <person name="Hansen M."/>
            <person name="Howarth C."/>
            <person name="Imamovic A."/>
            <person name="Larimer J."/>
            <person name="McCowan C."/>
            <person name="Murphy C."/>
            <person name="Pearson M."/>
            <person name="Priest M."/>
            <person name="Roberts A."/>
            <person name="Saif S."/>
            <person name="Shea T."/>
            <person name="Sykes S."/>
            <person name="Wortman J."/>
            <person name="Nusbaum C."/>
            <person name="Birren B."/>
        </authorList>
    </citation>
    <scope>NUCLEOTIDE SEQUENCE [LARGE SCALE GENOMIC DNA]</scope>
    <source>
        <strain evidence="6 7">BCC8398</strain>
    </source>
</reference>
<keyword evidence="3 4" id="KW-0539">Nucleus</keyword>
<dbReference type="Proteomes" id="UP000092666">
    <property type="component" value="Unassembled WGS sequence"/>
</dbReference>
<evidence type="ECO:0000313" key="7">
    <source>
        <dbReference type="Proteomes" id="UP000092666"/>
    </source>
</evidence>
<evidence type="ECO:0000313" key="6">
    <source>
        <dbReference type="EMBL" id="OCF33309.1"/>
    </source>
</evidence>
<dbReference type="GO" id="GO:0005643">
    <property type="term" value="C:nuclear pore"/>
    <property type="evidence" value="ECO:0007669"/>
    <property type="project" value="UniProtKB-SubCell"/>
</dbReference>
<evidence type="ECO:0000256" key="1">
    <source>
        <dbReference type="ARBA" id="ARBA00004259"/>
    </source>
</evidence>
<evidence type="ECO:0000256" key="5">
    <source>
        <dbReference type="SAM" id="MobiDB-lite"/>
    </source>
</evidence>
<dbReference type="Pfam" id="PF04097">
    <property type="entry name" value="Nic96"/>
    <property type="match status" value="1"/>
</dbReference>
<keyword evidence="4" id="KW-0509">mRNA transport</keyword>
<dbReference type="PANTHER" id="PTHR11225:SF4">
    <property type="entry name" value="NUCLEAR PORE COMPLEX PROTEIN NUP93"/>
    <property type="match status" value="1"/>
</dbReference>
<dbReference type="GO" id="GO:0016973">
    <property type="term" value="P:poly(A)+ mRNA export from nucleus"/>
    <property type="evidence" value="ECO:0007669"/>
    <property type="project" value="TreeGrafter"/>
</dbReference>
<dbReference type="AlphaFoldDB" id="A0A1B9GQD7"/>
<dbReference type="OrthoDB" id="1918363at2759"/>
<name>A0A1B9GQD7_9TREE</name>
<evidence type="ECO:0000256" key="2">
    <source>
        <dbReference type="ARBA" id="ARBA00010186"/>
    </source>
</evidence>
<feature type="region of interest" description="Disordered" evidence="5">
    <location>
        <begin position="95"/>
        <end position="115"/>
    </location>
</feature>
<dbReference type="GO" id="GO:0017056">
    <property type="term" value="F:structural constituent of nuclear pore"/>
    <property type="evidence" value="ECO:0007669"/>
    <property type="project" value="InterPro"/>
</dbReference>
<keyword evidence="4" id="KW-0906">Nuclear pore complex</keyword>
<proteinExistence type="inferred from homology"/>
<dbReference type="EMBL" id="KV700126">
    <property type="protein sequence ID" value="OCF33309.1"/>
    <property type="molecule type" value="Genomic_DNA"/>
</dbReference>
<protein>
    <recommendedName>
        <fullName evidence="4">Nuclear pore protein</fullName>
    </recommendedName>
</protein>
<sequence length="948" mass="106061">MNTSTSRPLGGSTSTRPPAATTLSSLLAQANSLNEVEYDSELPQIRFGIDDIERMSEAVAGRGKRTKNEKGEGFNLLSNLGVNTSQLTHNIAQLPSAEPSARPRRRRHHVQQQQTRLEPLGDIGPAYAVGDADIGAWGRNWHEMIILGGIEAQRQKTINTFQKQFQQRLLQNWEIEKARVLQDELGVTDDELAGLTGSSNGASGLASSTLGRSALGASTRRFPMAQSSLGKSSSESREGGLVMHTKMVRYERVIGELNQRRLRKEPFELCQALEETVKGDSKYPLLPTAYHLLAHLTQEPSLRDSLDGYASASDASYAPGEPVQERQYAAAYLGDQRSNHATLLRGRLVMGGRRFLERDFERHVDETIAKNPKEAALGGVPGIRNKIRAFVDVTLRSKDVRDAYRSESVNGSLLWAQTYYLVRCGYINEALNLVAENQNHIAREDWTFPGAFKSALQSSERRLPKSQRDQLYNDFNAHIRNNPNVDQFKYALYKLVGRFELNRKALKVATTTEDWMWVQLSLVRENKDGDAPQEQYDLVDLAKLVTKYGNDKFDANGTRPFAWFNLLLFTAQFEKAIAYLYSKPQLKTDAMHFAIALSYYGLLRVSAKGEEAELLLTDDADVSYLNFPRLIKQYISPFFRLEPQTALQYAYLVALAADAPNPAVGQKQKQLALELVRDIVLASRSWSKLLGSVRADGSKETGIIERDLQLLKLTDEQDYLRQVVLAAAEQSSLDSSLTDSIELYHLAGAYDQVVEAVNRSLGHSLGLSSSQPLSSDAQSIGLSGAFGGVNDVYGLAQRVHDVYEKDFAKRTRVSKIHWETLEVLLQLKLALSQFAADRPDLALETFKSTHLLPLDNDPTSISRYAQRFRDMLDQPVISNLDEVIVTTMKCLHMLSQQLKASPYGDHGRMVQLNVYKHQAQCLIQFASTLRLRLGPDVYRQLSSMSAFF</sequence>
<keyword evidence="4" id="KW-0472">Membrane</keyword>
<organism evidence="6 7">
    <name type="scientific">Kwoniella heveanensis BCC8398</name>
    <dbReference type="NCBI Taxonomy" id="1296120"/>
    <lineage>
        <taxon>Eukaryota</taxon>
        <taxon>Fungi</taxon>
        <taxon>Dikarya</taxon>
        <taxon>Basidiomycota</taxon>
        <taxon>Agaricomycotina</taxon>
        <taxon>Tremellomycetes</taxon>
        <taxon>Tremellales</taxon>
        <taxon>Cryptococcaceae</taxon>
        <taxon>Kwoniella</taxon>
    </lineage>
</organism>
<dbReference type="GO" id="GO:0006606">
    <property type="term" value="P:protein import into nucleus"/>
    <property type="evidence" value="ECO:0007669"/>
    <property type="project" value="TreeGrafter"/>
</dbReference>
<keyword evidence="4" id="KW-0653">Protein transport</keyword>
<dbReference type="STRING" id="1296120.A0A1B9GQD7"/>
<accession>A0A1B9GQD7</accession>
<evidence type="ECO:0000256" key="3">
    <source>
        <dbReference type="ARBA" id="ARBA00023242"/>
    </source>
</evidence>
<dbReference type="InterPro" id="IPR007231">
    <property type="entry name" value="Nucleoporin_int_Nup93/Nic96"/>
</dbReference>
<reference evidence="7" key="2">
    <citation type="submission" date="2013-12" db="EMBL/GenBank/DDBJ databases">
        <title>Evolution of pathogenesis and genome organization in the Tremellales.</title>
        <authorList>
            <person name="Cuomo C."/>
            <person name="Litvintseva A."/>
            <person name="Heitman J."/>
            <person name="Chen Y."/>
            <person name="Sun S."/>
            <person name="Springer D."/>
            <person name="Dromer F."/>
            <person name="Young S."/>
            <person name="Zeng Q."/>
            <person name="Chapman S."/>
            <person name="Gujja S."/>
            <person name="Saif S."/>
            <person name="Birren B."/>
        </authorList>
    </citation>
    <scope>NUCLEOTIDE SEQUENCE [LARGE SCALE GENOMIC DNA]</scope>
    <source>
        <strain evidence="7">BCC8398</strain>
    </source>
</reference>
<gene>
    <name evidence="6" type="ORF">I316_05050</name>
</gene>
<evidence type="ECO:0000256" key="4">
    <source>
        <dbReference type="RuleBase" id="RU364035"/>
    </source>
</evidence>
<comment type="similarity">
    <text evidence="2 4">Belongs to the nucleoporin interacting component (NIC) family.</text>
</comment>
<keyword evidence="4" id="KW-0811">Translocation</keyword>
<keyword evidence="7" id="KW-1185">Reference proteome</keyword>